<comment type="pathway">
    <text evidence="1">Amino-acid biosynthesis; L-methionine biosynthesis via de novo pathway; L-homoserine from L-aspartate: step 2/3.</text>
</comment>
<dbReference type="SUPFAM" id="SSF51735">
    <property type="entry name" value="NAD(P)-binding Rossmann-fold domains"/>
    <property type="match status" value="1"/>
</dbReference>
<evidence type="ECO:0000256" key="14">
    <source>
        <dbReference type="ARBA" id="ARBA00047891"/>
    </source>
</evidence>
<dbReference type="GO" id="GO:0009097">
    <property type="term" value="P:isoleucine biosynthetic process"/>
    <property type="evidence" value="ECO:0007669"/>
    <property type="project" value="UniProtKB-UniRule"/>
</dbReference>
<dbReference type="InterPro" id="IPR036291">
    <property type="entry name" value="NAD(P)-bd_dom_sf"/>
</dbReference>
<feature type="active site" description="Acyl-thioester intermediate" evidence="16">
    <location>
        <position position="131"/>
    </location>
</feature>
<comment type="subunit">
    <text evidence="5">Homodimer.</text>
</comment>
<evidence type="ECO:0000256" key="4">
    <source>
        <dbReference type="ARBA" id="ARBA00010584"/>
    </source>
</evidence>
<comment type="pathway">
    <text evidence="2">Amino-acid biosynthesis; L-lysine biosynthesis via DAP pathway; (S)-tetrahydrodipicolinate from L-aspartate: step 2/4.</text>
</comment>
<dbReference type="NCBIfam" id="TIGR01296">
    <property type="entry name" value="asd_B"/>
    <property type="match status" value="1"/>
</dbReference>
<dbReference type="InterPro" id="IPR005986">
    <property type="entry name" value="Asp_semialdehyde_DH_beta"/>
</dbReference>
<evidence type="ECO:0000256" key="8">
    <source>
        <dbReference type="ARBA" id="ARBA00022697"/>
    </source>
</evidence>
<evidence type="ECO:0000256" key="13">
    <source>
        <dbReference type="ARBA" id="ARBA00023167"/>
    </source>
</evidence>
<evidence type="ECO:0000313" key="19">
    <source>
        <dbReference type="Proteomes" id="UP000238176"/>
    </source>
</evidence>
<keyword evidence="12" id="KW-0457">Lysine biosynthesis</keyword>
<evidence type="ECO:0000256" key="11">
    <source>
        <dbReference type="ARBA" id="ARBA00023002"/>
    </source>
</evidence>
<evidence type="ECO:0000256" key="16">
    <source>
        <dbReference type="PIRSR" id="PIRSR000148-1"/>
    </source>
</evidence>
<reference evidence="18 19" key="1">
    <citation type="submission" date="2018-03" db="EMBL/GenBank/DDBJ databases">
        <title>Genomic Encyclopedia of Type Strains, Phase III (KMG-III): the genomes of soil and plant-associated and newly described type strains.</title>
        <authorList>
            <person name="Whitman W."/>
        </authorList>
    </citation>
    <scope>NUCLEOTIDE SEQUENCE [LARGE SCALE GENOMIC DNA]</scope>
    <source>
        <strain evidence="18 19">CGMCC 4.7067</strain>
    </source>
</reference>
<gene>
    <name evidence="18" type="ORF">B0I28_102714</name>
</gene>
<dbReference type="InterPro" id="IPR000319">
    <property type="entry name" value="Asp-semialdehyde_DH_CS"/>
</dbReference>
<dbReference type="UniPathway" id="UPA00034">
    <property type="reaction ID" value="UER00016"/>
</dbReference>
<dbReference type="OrthoDB" id="9805684at2"/>
<dbReference type="AlphaFoldDB" id="A0A2T0UT41"/>
<dbReference type="NCBIfam" id="NF011456">
    <property type="entry name" value="PRK14874.1"/>
    <property type="match status" value="1"/>
</dbReference>
<keyword evidence="7" id="KW-0028">Amino-acid biosynthesis</keyword>
<protein>
    <recommendedName>
        <fullName evidence="6 15">Aspartate-semialdehyde dehydrogenase</fullName>
        <ecNumber evidence="6 15">1.2.1.11</ecNumber>
    </recommendedName>
</protein>
<feature type="domain" description="Semialdehyde dehydrogenase NAD-binding" evidence="17">
    <location>
        <begin position="6"/>
        <end position="121"/>
    </location>
</feature>
<keyword evidence="11" id="KW-0560">Oxidoreductase</keyword>
<evidence type="ECO:0000256" key="9">
    <source>
        <dbReference type="ARBA" id="ARBA00022857"/>
    </source>
</evidence>
<accession>A0A2T0UT41</accession>
<comment type="catalytic activity">
    <reaction evidence="14">
        <text>L-aspartate 4-semialdehyde + phosphate + NADP(+) = 4-phospho-L-aspartate + NADPH + H(+)</text>
        <dbReference type="Rhea" id="RHEA:24284"/>
        <dbReference type="ChEBI" id="CHEBI:15378"/>
        <dbReference type="ChEBI" id="CHEBI:43474"/>
        <dbReference type="ChEBI" id="CHEBI:57535"/>
        <dbReference type="ChEBI" id="CHEBI:57783"/>
        <dbReference type="ChEBI" id="CHEBI:58349"/>
        <dbReference type="ChEBI" id="CHEBI:537519"/>
        <dbReference type="EC" id="1.2.1.11"/>
    </reaction>
</comment>
<evidence type="ECO:0000256" key="15">
    <source>
        <dbReference type="NCBIfam" id="TIGR01296"/>
    </source>
</evidence>
<dbReference type="GO" id="GO:0051287">
    <property type="term" value="F:NAD binding"/>
    <property type="evidence" value="ECO:0007669"/>
    <property type="project" value="InterPro"/>
</dbReference>
<evidence type="ECO:0000259" key="17">
    <source>
        <dbReference type="SMART" id="SM00859"/>
    </source>
</evidence>
<dbReference type="Gene3D" id="3.40.50.720">
    <property type="entry name" value="NAD(P)-binding Rossmann-like Domain"/>
    <property type="match status" value="1"/>
</dbReference>
<comment type="caution">
    <text evidence="18">The sequence shown here is derived from an EMBL/GenBank/DDBJ whole genome shotgun (WGS) entry which is preliminary data.</text>
</comment>
<dbReference type="GO" id="GO:0009089">
    <property type="term" value="P:lysine biosynthetic process via diaminopimelate"/>
    <property type="evidence" value="ECO:0007669"/>
    <property type="project" value="UniProtKB-UniRule"/>
</dbReference>
<dbReference type="PIRSF" id="PIRSF000148">
    <property type="entry name" value="ASA_dh"/>
    <property type="match status" value="1"/>
</dbReference>
<dbReference type="PROSITE" id="PS01103">
    <property type="entry name" value="ASD"/>
    <property type="match status" value="1"/>
</dbReference>
<evidence type="ECO:0000256" key="7">
    <source>
        <dbReference type="ARBA" id="ARBA00022605"/>
    </source>
</evidence>
<dbReference type="SMART" id="SM00859">
    <property type="entry name" value="Semialdhyde_dh"/>
    <property type="match status" value="1"/>
</dbReference>
<keyword evidence="19" id="KW-1185">Reference proteome</keyword>
<dbReference type="RefSeq" id="WP_106363243.1">
    <property type="nucleotide sequence ID" value="NZ_PVTJ01000002.1"/>
</dbReference>
<dbReference type="GO" id="GO:0019877">
    <property type="term" value="P:diaminopimelate biosynthetic process"/>
    <property type="evidence" value="ECO:0007669"/>
    <property type="project" value="UniProtKB-KW"/>
</dbReference>
<dbReference type="Pfam" id="PF01118">
    <property type="entry name" value="Semialdhyde_dh"/>
    <property type="match status" value="1"/>
</dbReference>
<dbReference type="SUPFAM" id="SSF55347">
    <property type="entry name" value="Glyceraldehyde-3-phosphate dehydrogenase-like, C-terminal domain"/>
    <property type="match status" value="1"/>
</dbReference>
<dbReference type="EMBL" id="PVTJ01000002">
    <property type="protein sequence ID" value="PRY61095.1"/>
    <property type="molecule type" value="Genomic_DNA"/>
</dbReference>
<evidence type="ECO:0000256" key="3">
    <source>
        <dbReference type="ARBA" id="ARBA00005097"/>
    </source>
</evidence>
<evidence type="ECO:0000256" key="6">
    <source>
        <dbReference type="ARBA" id="ARBA00013120"/>
    </source>
</evidence>
<evidence type="ECO:0000256" key="2">
    <source>
        <dbReference type="ARBA" id="ARBA00005076"/>
    </source>
</evidence>
<evidence type="ECO:0000256" key="12">
    <source>
        <dbReference type="ARBA" id="ARBA00023154"/>
    </source>
</evidence>
<dbReference type="Pfam" id="PF02774">
    <property type="entry name" value="Semialdhyde_dhC"/>
    <property type="match status" value="1"/>
</dbReference>
<dbReference type="UniPathway" id="UPA00050">
    <property type="reaction ID" value="UER00463"/>
</dbReference>
<proteinExistence type="inferred from homology"/>
<name>A0A2T0UT41_9ACTN</name>
<dbReference type="InterPro" id="IPR012280">
    <property type="entry name" value="Semialdhyde_DH_dimer_dom"/>
</dbReference>
<comment type="pathway">
    <text evidence="3">Amino-acid biosynthesis; L-threonine biosynthesis; L-threonine from L-aspartate: step 2/5.</text>
</comment>
<comment type="similarity">
    <text evidence="4">Belongs to the aspartate-semialdehyde dehydrogenase family.</text>
</comment>
<dbReference type="EC" id="1.2.1.11" evidence="6 15"/>
<evidence type="ECO:0000256" key="5">
    <source>
        <dbReference type="ARBA" id="ARBA00011738"/>
    </source>
</evidence>
<dbReference type="Gene3D" id="3.30.360.10">
    <property type="entry name" value="Dihydrodipicolinate Reductase, domain 2"/>
    <property type="match status" value="1"/>
</dbReference>
<dbReference type="GO" id="GO:0050661">
    <property type="term" value="F:NADP binding"/>
    <property type="evidence" value="ECO:0007669"/>
    <property type="project" value="InterPro"/>
</dbReference>
<dbReference type="InterPro" id="IPR000534">
    <property type="entry name" value="Semialdehyde_DH_NAD-bd"/>
</dbReference>
<keyword evidence="13" id="KW-0486">Methionine biosynthesis</keyword>
<dbReference type="GO" id="GO:0009086">
    <property type="term" value="P:methionine biosynthetic process"/>
    <property type="evidence" value="ECO:0007669"/>
    <property type="project" value="UniProtKB-UniRule"/>
</dbReference>
<dbReference type="PANTHER" id="PTHR46278">
    <property type="entry name" value="DEHYDROGENASE, PUTATIVE-RELATED"/>
    <property type="match status" value="1"/>
</dbReference>
<dbReference type="GO" id="GO:0009088">
    <property type="term" value="P:threonine biosynthetic process"/>
    <property type="evidence" value="ECO:0007669"/>
    <property type="project" value="UniProtKB-UniRule"/>
</dbReference>
<evidence type="ECO:0000256" key="1">
    <source>
        <dbReference type="ARBA" id="ARBA00005021"/>
    </source>
</evidence>
<sequence>MARKLNVAIVGATGVVGSIMRRLIAKERGNWGEVRLIASARSAGKRLEVGDELLTVQAIGPDVFDGIDIAHFDLPDDVSAEWVPVAAAKGVVVIDKSAYFRMDPEVPLVCREANPGDAANRPKGIIANANCTTLALIPTLAALNAEFGLVSMSVASYQAASGSGKEGLEALYAQLQKVGGADGAGTAGNDLRLVLGEEFNAPFGAPLALNVVPKVGGWREDGWTSEELKVRNESRKILGLPDLKVASTCVRVPVAVGHSQVVHATFEREVTVAEAHRVLAAAEGVDLVDDPENMVFPMPIDSVGREGTQVGRIRQSIDFPNSLEFFVVADNLMKGAALNSIETADLVRRELEAAQQ</sequence>
<dbReference type="GO" id="GO:0004073">
    <property type="term" value="F:aspartate-semialdehyde dehydrogenase activity"/>
    <property type="evidence" value="ECO:0007669"/>
    <property type="project" value="UniProtKB-UniRule"/>
</dbReference>
<keyword evidence="9" id="KW-0521">NADP</keyword>
<dbReference type="Proteomes" id="UP000238176">
    <property type="component" value="Unassembled WGS sequence"/>
</dbReference>
<dbReference type="GO" id="GO:0046983">
    <property type="term" value="F:protein dimerization activity"/>
    <property type="evidence" value="ECO:0007669"/>
    <property type="project" value="InterPro"/>
</dbReference>
<feature type="active site" description="Proton acceptor" evidence="16">
    <location>
        <position position="258"/>
    </location>
</feature>
<evidence type="ECO:0000256" key="10">
    <source>
        <dbReference type="ARBA" id="ARBA00022915"/>
    </source>
</evidence>
<dbReference type="PANTHER" id="PTHR46278:SF2">
    <property type="entry name" value="ASPARTATE-SEMIALDEHYDE DEHYDROGENASE"/>
    <property type="match status" value="1"/>
</dbReference>
<organism evidence="18 19">
    <name type="scientific">Glycomyces artemisiae</name>
    <dbReference type="NCBI Taxonomy" id="1076443"/>
    <lineage>
        <taxon>Bacteria</taxon>
        <taxon>Bacillati</taxon>
        <taxon>Actinomycetota</taxon>
        <taxon>Actinomycetes</taxon>
        <taxon>Glycomycetales</taxon>
        <taxon>Glycomycetaceae</taxon>
        <taxon>Glycomyces</taxon>
    </lineage>
</organism>
<dbReference type="CDD" id="cd18131">
    <property type="entry name" value="ASADH_C_bac_euk_like"/>
    <property type="match status" value="1"/>
</dbReference>
<dbReference type="UniPathway" id="UPA00051">
    <property type="reaction ID" value="UER00464"/>
</dbReference>
<evidence type="ECO:0000313" key="18">
    <source>
        <dbReference type="EMBL" id="PRY61095.1"/>
    </source>
</evidence>
<keyword evidence="8" id="KW-0791">Threonine biosynthesis</keyword>
<keyword evidence="10" id="KW-0220">Diaminopimelate biosynthesis</keyword>